<dbReference type="PROSITE" id="PS50995">
    <property type="entry name" value="HTH_MARR_2"/>
    <property type="match status" value="1"/>
</dbReference>
<dbReference type="RefSeq" id="WP_271419096.1">
    <property type="nucleotide sequence ID" value="NZ_CP115668.1"/>
</dbReference>
<dbReference type="Pfam" id="PF01047">
    <property type="entry name" value="MarR"/>
    <property type="match status" value="1"/>
</dbReference>
<dbReference type="Proteomes" id="UP001212097">
    <property type="component" value="Chromosome"/>
</dbReference>
<dbReference type="SMART" id="SM00347">
    <property type="entry name" value="HTH_MARR"/>
    <property type="match status" value="1"/>
</dbReference>
<dbReference type="PANTHER" id="PTHR39515:SF2">
    <property type="entry name" value="HTH-TYPE TRANSCRIPTIONAL REGULATOR RV0880"/>
    <property type="match status" value="1"/>
</dbReference>
<keyword evidence="3" id="KW-1185">Reference proteome</keyword>
<reference evidence="2 3" key="2">
    <citation type="submission" date="2023-06" db="EMBL/GenBank/DDBJ databases">
        <title>The Gram-positive Non-spore-bearing Anaerobic Bacilli of Human Feces.</title>
        <authorList>
            <person name="Eggerth A.H."/>
        </authorList>
    </citation>
    <scope>NUCLEOTIDE SEQUENCE [LARGE SCALE GENOMIC DNA]</scope>
    <source>
        <strain evidence="2 3">CBA3108</strain>
    </source>
</reference>
<evidence type="ECO:0000313" key="3">
    <source>
        <dbReference type="Proteomes" id="UP001212097"/>
    </source>
</evidence>
<evidence type="ECO:0000259" key="1">
    <source>
        <dbReference type="PROSITE" id="PS50995"/>
    </source>
</evidence>
<name>A0ABY7R0W2_9ACTN</name>
<dbReference type="PRINTS" id="PR00598">
    <property type="entry name" value="HTHMARR"/>
</dbReference>
<gene>
    <name evidence="2" type="ORF">O6R08_05585</name>
</gene>
<proteinExistence type="predicted"/>
<sequence length="179" mass="19542">MDRGHFFSVDQAAELAMVCGRVQRHAKRMAGVPGASVTWRVLHTIETEGPLPMGVLTRIEGTKPATTTDLINRLVDKGYVTRTPKPGDARTKLIAITDEGRRYCRESERKVGEGLADTLNEMSIEERRILLAALPTLSHLVTVLRYTPINAEAASVDGQTSTCVDNFVKALANEAQGDP</sequence>
<dbReference type="InterPro" id="IPR036390">
    <property type="entry name" value="WH_DNA-bd_sf"/>
</dbReference>
<dbReference type="Gene3D" id="1.10.10.10">
    <property type="entry name" value="Winged helix-like DNA-binding domain superfamily/Winged helix DNA-binding domain"/>
    <property type="match status" value="1"/>
</dbReference>
<evidence type="ECO:0000313" key="2">
    <source>
        <dbReference type="EMBL" id="WCC80917.1"/>
    </source>
</evidence>
<dbReference type="EMBL" id="CP115668">
    <property type="protein sequence ID" value="WCC80917.1"/>
    <property type="molecule type" value="Genomic_DNA"/>
</dbReference>
<dbReference type="SUPFAM" id="SSF46785">
    <property type="entry name" value="Winged helix' DNA-binding domain"/>
    <property type="match status" value="1"/>
</dbReference>
<dbReference type="InterPro" id="IPR036388">
    <property type="entry name" value="WH-like_DNA-bd_sf"/>
</dbReference>
<accession>A0ABY7R0W2</accession>
<dbReference type="InterPro" id="IPR000835">
    <property type="entry name" value="HTH_MarR-typ"/>
</dbReference>
<reference evidence="2 3" key="1">
    <citation type="submission" date="2023-01" db="EMBL/GenBank/DDBJ databases">
        <authorList>
            <person name="Lee S.H."/>
            <person name="Jung H.S."/>
            <person name="Yun J.U."/>
        </authorList>
    </citation>
    <scope>NUCLEOTIDE SEQUENCE [LARGE SCALE GENOMIC DNA]</scope>
    <source>
        <strain evidence="2 3">CBA3108</strain>
    </source>
</reference>
<organism evidence="2 3">
    <name type="scientific">Cutibacterium equinum</name>
    <dbReference type="NCBI Taxonomy" id="3016342"/>
    <lineage>
        <taxon>Bacteria</taxon>
        <taxon>Bacillati</taxon>
        <taxon>Actinomycetota</taxon>
        <taxon>Actinomycetes</taxon>
        <taxon>Propionibacteriales</taxon>
        <taxon>Propionibacteriaceae</taxon>
        <taxon>Cutibacterium</taxon>
    </lineage>
</organism>
<dbReference type="InterPro" id="IPR052526">
    <property type="entry name" value="HTH-type_Bedaq_tolerance"/>
</dbReference>
<dbReference type="PANTHER" id="PTHR39515">
    <property type="entry name" value="CONSERVED PROTEIN"/>
    <property type="match status" value="1"/>
</dbReference>
<feature type="domain" description="HTH marR-type" evidence="1">
    <location>
        <begin position="1"/>
        <end position="139"/>
    </location>
</feature>
<protein>
    <submittedName>
        <fullName evidence="2">MarR family transcriptional regulator</fullName>
    </submittedName>
</protein>